<dbReference type="Pfam" id="PF13632">
    <property type="entry name" value="Glyco_trans_2_3"/>
    <property type="match status" value="1"/>
</dbReference>
<sequence length="269" mass="30827">MEAKPIGVVVPYFRAPEQLERCLRSLEQQESVRTDVFVRDNSHDNILYTKAINEGLRRFCFNGSHDYVLILTQDAWLFPDCLRTLVDVIESDPRIGIAAPIQTTESGEATWFGSLQAYPWGHHAGGNAKDTPDPFDTYWANGACLLIRTAMVHEIGMLDENMRFVCSDSDYSFTARSRGWRVVAVPRARVVHSLHTSGGKTEKPAWLSKRIWEDQLYFARKWLSGDVYRQLAYEGDILTHEFVQQEVARSMSAVEEWRTHARVESAERK</sequence>
<dbReference type="InterPro" id="IPR001173">
    <property type="entry name" value="Glyco_trans_2-like"/>
</dbReference>
<evidence type="ECO:0000256" key="2">
    <source>
        <dbReference type="ARBA" id="ARBA00022676"/>
    </source>
</evidence>
<proteinExistence type="inferred from homology"/>
<reference evidence="5 6" key="1">
    <citation type="journal article" date="2022" name="Int. J. Syst. Evol. Microbiol.">
        <title>Noviherbaspirillum aridicola sp. nov., isolated from an arid soil in Pakistan.</title>
        <authorList>
            <person name="Khan I.U."/>
            <person name="Saqib M."/>
            <person name="Amin A."/>
            <person name="Hussain F."/>
            <person name="Li L."/>
            <person name="Liu Y.H."/>
            <person name="Fang B.Z."/>
            <person name="Ahmed I."/>
            <person name="Li W.J."/>
        </authorList>
    </citation>
    <scope>NUCLEOTIDE SEQUENCE [LARGE SCALE GENOMIC DNA]</scope>
    <source>
        <strain evidence="5 6">NCCP-691</strain>
    </source>
</reference>
<dbReference type="SUPFAM" id="SSF53448">
    <property type="entry name" value="Nucleotide-diphospho-sugar transferases"/>
    <property type="match status" value="1"/>
</dbReference>
<keyword evidence="2" id="KW-0328">Glycosyltransferase</keyword>
<feature type="domain" description="Glycosyltransferase 2-like" evidence="4">
    <location>
        <begin position="67"/>
        <end position="225"/>
    </location>
</feature>
<evidence type="ECO:0000313" key="5">
    <source>
        <dbReference type="EMBL" id="GIZ52148.1"/>
    </source>
</evidence>
<name>A0ABQ4Q4N3_9BURK</name>
<evidence type="ECO:0000256" key="1">
    <source>
        <dbReference type="ARBA" id="ARBA00006739"/>
    </source>
</evidence>
<organism evidence="5 6">
    <name type="scientific">Noviherbaspirillum aridicola</name>
    <dbReference type="NCBI Taxonomy" id="2849687"/>
    <lineage>
        <taxon>Bacteria</taxon>
        <taxon>Pseudomonadati</taxon>
        <taxon>Pseudomonadota</taxon>
        <taxon>Betaproteobacteria</taxon>
        <taxon>Burkholderiales</taxon>
        <taxon>Oxalobacteraceae</taxon>
        <taxon>Noviherbaspirillum</taxon>
    </lineage>
</organism>
<accession>A0ABQ4Q4N3</accession>
<dbReference type="PANTHER" id="PTHR43179:SF12">
    <property type="entry name" value="GALACTOFURANOSYLTRANSFERASE GLFT2"/>
    <property type="match status" value="1"/>
</dbReference>
<dbReference type="Proteomes" id="UP000887222">
    <property type="component" value="Unassembled WGS sequence"/>
</dbReference>
<evidence type="ECO:0000259" key="4">
    <source>
        <dbReference type="Pfam" id="PF13632"/>
    </source>
</evidence>
<keyword evidence="6" id="KW-1185">Reference proteome</keyword>
<evidence type="ECO:0000313" key="6">
    <source>
        <dbReference type="Proteomes" id="UP000887222"/>
    </source>
</evidence>
<dbReference type="GO" id="GO:0016740">
    <property type="term" value="F:transferase activity"/>
    <property type="evidence" value="ECO:0007669"/>
    <property type="project" value="UniProtKB-KW"/>
</dbReference>
<comment type="similarity">
    <text evidence="1">Belongs to the glycosyltransferase 2 family.</text>
</comment>
<dbReference type="EMBL" id="BPMK01000008">
    <property type="protein sequence ID" value="GIZ52148.1"/>
    <property type="molecule type" value="Genomic_DNA"/>
</dbReference>
<keyword evidence="3 5" id="KW-0808">Transferase</keyword>
<evidence type="ECO:0000256" key="3">
    <source>
        <dbReference type="ARBA" id="ARBA00022679"/>
    </source>
</evidence>
<dbReference type="PANTHER" id="PTHR43179">
    <property type="entry name" value="RHAMNOSYLTRANSFERASE WBBL"/>
    <property type="match status" value="1"/>
</dbReference>
<dbReference type="InterPro" id="IPR029044">
    <property type="entry name" value="Nucleotide-diphossugar_trans"/>
</dbReference>
<dbReference type="Gene3D" id="3.90.550.10">
    <property type="entry name" value="Spore Coat Polysaccharide Biosynthesis Protein SpsA, Chain A"/>
    <property type="match status" value="1"/>
</dbReference>
<protein>
    <submittedName>
        <fullName evidence="5">Glycosyl transferase</fullName>
    </submittedName>
</protein>
<comment type="caution">
    <text evidence="5">The sequence shown here is derived from an EMBL/GenBank/DDBJ whole genome shotgun (WGS) entry which is preliminary data.</text>
</comment>
<gene>
    <name evidence="5" type="ORF">NCCP691_21620</name>
</gene>
<dbReference type="RefSeq" id="WP_220808307.1">
    <property type="nucleotide sequence ID" value="NZ_BPMK01000008.1"/>
</dbReference>